<dbReference type="OrthoDB" id="4688123at2"/>
<evidence type="ECO:0000313" key="4">
    <source>
        <dbReference type="EMBL" id="PXX04181.1"/>
    </source>
</evidence>
<feature type="compositionally biased region" description="Low complexity" evidence="1">
    <location>
        <begin position="94"/>
        <end position="126"/>
    </location>
</feature>
<sequence length="523" mass="53829">MKKIIATVAAFAVIAPNALLGAQVAQAAPDDPTTTTVVPAPAGGHDPGDRQQAPAATPTPQAPPVPPSPPPPVPAPPPVQTQTPTVPQSPPTVVPTTTSTVETPRVETPTVTPTPTAPITTGQPTTLGASTPLPAPTGPPTISASASAPVATTPTGTPSSSPTSAGSASPAESRALNTPLTSAAPLTTTLNPTTVVTNGTTVTEVAPAIVSASTSVSVRVGTPVVPQPAGVPVKSAEAIQAARTAPAVVVDAAAPPPPPVNVTNVTNIDTQITNIEQVNIHNNTNVTADNWRPARWDYVDYDQYRRPVLYNPSGEDVRYRYYYDGDYREAWVPPGERIVLDIITAAVFPFTAVGSSFVSSGSFNGGGWTPPNDGYTGPPPPDWQPYTPVTYDNAYVNVPAANQSLFVNQVTAVGHDDTQPVGQQDSFMLDGATLGRGQISPDGTSITLATAQKTPGVGPVTNGVDLVNMATPLAPARDNTPYYVGALLAVAALMGGVFWWVWRRRPKVMHGAGGYDPPTGPIT</sequence>
<reference evidence="4 5" key="2">
    <citation type="submission" date="2018-06" db="EMBL/GenBank/DDBJ databases">
        <title>Sequencing of bacterial isolates from soil warming experiment in Harvard Forest, Massachusetts, USA.</title>
        <authorList>
            <person name="Deangelis K.PhD."/>
        </authorList>
    </citation>
    <scope>NUCLEOTIDE SEQUENCE [LARGE SCALE GENOMIC DNA]</scope>
    <source>
        <strain evidence="4 5">GAS496</strain>
    </source>
</reference>
<feature type="compositionally biased region" description="Low complexity" evidence="1">
    <location>
        <begin position="27"/>
        <end position="42"/>
    </location>
</feature>
<keyword evidence="3" id="KW-0732">Signal</keyword>
<dbReference type="RefSeq" id="WP_146221062.1">
    <property type="nucleotide sequence ID" value="NZ_QJJU01000021.1"/>
</dbReference>
<comment type="caution">
    <text evidence="4">The sequence shown here is derived from an EMBL/GenBank/DDBJ whole genome shotgun (WGS) entry which is preliminary data.</text>
</comment>
<evidence type="ECO:0000256" key="3">
    <source>
        <dbReference type="SAM" id="SignalP"/>
    </source>
</evidence>
<feature type="chain" id="PRO_5016307489" evidence="3">
    <location>
        <begin position="28"/>
        <end position="523"/>
    </location>
</feature>
<protein>
    <submittedName>
        <fullName evidence="4">Uncharacterized protein</fullName>
    </submittedName>
</protein>
<dbReference type="EMBL" id="QJJU01000021">
    <property type="protein sequence ID" value="PXX04181.1"/>
    <property type="molecule type" value="Genomic_DNA"/>
</dbReference>
<name>A0A318HA71_9MYCO</name>
<dbReference type="AlphaFoldDB" id="A0A318HA71"/>
<keyword evidence="5" id="KW-1185">Reference proteome</keyword>
<feature type="compositionally biased region" description="Pro residues" evidence="1">
    <location>
        <begin position="60"/>
        <end position="79"/>
    </location>
</feature>
<evidence type="ECO:0000256" key="2">
    <source>
        <dbReference type="SAM" id="Phobius"/>
    </source>
</evidence>
<keyword evidence="2" id="KW-1133">Transmembrane helix</keyword>
<proteinExistence type="predicted"/>
<gene>
    <name evidence="4" type="ORF">C8E89_12174</name>
</gene>
<reference evidence="5" key="1">
    <citation type="submission" date="2018-05" db="EMBL/GenBank/DDBJ databases">
        <authorList>
            <person name="Deangelis K."/>
            <person name="Huntemann M."/>
            <person name="Clum A."/>
            <person name="Pillay M."/>
            <person name="Palaniappan K."/>
            <person name="Varghese N."/>
            <person name="Mikhailova N."/>
            <person name="Stamatis D."/>
            <person name="Reddy T."/>
            <person name="Daum C."/>
            <person name="Shapiro N."/>
            <person name="Ivanova N."/>
            <person name="Kyrpides N."/>
            <person name="Woyke T."/>
        </authorList>
    </citation>
    <scope>NUCLEOTIDE SEQUENCE [LARGE SCALE GENOMIC DNA]</scope>
    <source>
        <strain evidence="5">GAS496</strain>
    </source>
</reference>
<feature type="region of interest" description="Disordered" evidence="1">
    <location>
        <begin position="26"/>
        <end position="175"/>
    </location>
</feature>
<organism evidence="4 5">
    <name type="scientific">Mycolicibacterium moriokaense</name>
    <dbReference type="NCBI Taxonomy" id="39691"/>
    <lineage>
        <taxon>Bacteria</taxon>
        <taxon>Bacillati</taxon>
        <taxon>Actinomycetota</taxon>
        <taxon>Actinomycetes</taxon>
        <taxon>Mycobacteriales</taxon>
        <taxon>Mycobacteriaceae</taxon>
        <taxon>Mycolicibacterium</taxon>
    </lineage>
</organism>
<evidence type="ECO:0000256" key="1">
    <source>
        <dbReference type="SAM" id="MobiDB-lite"/>
    </source>
</evidence>
<keyword evidence="2" id="KW-0812">Transmembrane</keyword>
<dbReference type="PANTHER" id="PTHR45725">
    <property type="entry name" value="FORMIN HOMOLOGY 2 FAMILY MEMBER"/>
    <property type="match status" value="1"/>
</dbReference>
<accession>A0A318HA71</accession>
<feature type="signal peptide" evidence="3">
    <location>
        <begin position="1"/>
        <end position="27"/>
    </location>
</feature>
<keyword evidence="2" id="KW-0472">Membrane</keyword>
<dbReference type="Proteomes" id="UP000247781">
    <property type="component" value="Unassembled WGS sequence"/>
</dbReference>
<dbReference type="InterPro" id="IPR051425">
    <property type="entry name" value="Formin_Homology"/>
</dbReference>
<feature type="compositionally biased region" description="Low complexity" evidence="1">
    <location>
        <begin position="140"/>
        <end position="175"/>
    </location>
</feature>
<evidence type="ECO:0000313" key="5">
    <source>
        <dbReference type="Proteomes" id="UP000247781"/>
    </source>
</evidence>
<feature type="transmembrane region" description="Helical" evidence="2">
    <location>
        <begin position="482"/>
        <end position="502"/>
    </location>
</feature>